<accession>V2Y652</accession>
<dbReference type="HOGENOM" id="CLU_1924835_0_0_9"/>
<name>V2Y652_9FIRM</name>
<protein>
    <submittedName>
        <fullName evidence="1">Uncharacterized protein</fullName>
    </submittedName>
</protein>
<comment type="caution">
    <text evidence="1">The sequence shown here is derived from an EMBL/GenBank/DDBJ whole genome shotgun (WGS) entry which is preliminary data.</text>
</comment>
<evidence type="ECO:0000313" key="2">
    <source>
        <dbReference type="Proteomes" id="UP000018227"/>
    </source>
</evidence>
<dbReference type="eggNOG" id="ENOG503361G">
    <property type="taxonomic scope" value="Bacteria"/>
</dbReference>
<dbReference type="Proteomes" id="UP000018227">
    <property type="component" value="Unassembled WGS sequence"/>
</dbReference>
<dbReference type="AlphaFoldDB" id="V2Y652"/>
<evidence type="ECO:0000313" key="1">
    <source>
        <dbReference type="EMBL" id="ESL03156.1"/>
    </source>
</evidence>
<organism evidence="1 2">
    <name type="scientific">Catonella morbi ATCC 51271</name>
    <dbReference type="NCBI Taxonomy" id="592026"/>
    <lineage>
        <taxon>Bacteria</taxon>
        <taxon>Bacillati</taxon>
        <taxon>Bacillota</taxon>
        <taxon>Clostridia</taxon>
        <taxon>Lachnospirales</taxon>
        <taxon>Lachnospiraceae</taxon>
        <taxon>Catonella</taxon>
    </lineage>
</organism>
<keyword evidence="2" id="KW-1185">Reference proteome</keyword>
<reference evidence="1 2" key="1">
    <citation type="submission" date="2013-06" db="EMBL/GenBank/DDBJ databases">
        <authorList>
            <person name="Weinstock G."/>
            <person name="Sodergren E."/>
            <person name="Clifton S."/>
            <person name="Fulton L."/>
            <person name="Fulton B."/>
            <person name="Courtney L."/>
            <person name="Fronick C."/>
            <person name="Harrison M."/>
            <person name="Strong C."/>
            <person name="Farmer C."/>
            <person name="Delahaunty K."/>
            <person name="Markovic C."/>
            <person name="Hall O."/>
            <person name="Minx P."/>
            <person name="Tomlinson C."/>
            <person name="Mitreva M."/>
            <person name="Nelson J."/>
            <person name="Hou S."/>
            <person name="Wollam A."/>
            <person name="Pepin K.H."/>
            <person name="Johnson M."/>
            <person name="Bhonagiri V."/>
            <person name="Nash W.E."/>
            <person name="Warren W."/>
            <person name="Chinwalla A."/>
            <person name="Mardis E.R."/>
            <person name="Wilson R.K."/>
        </authorList>
    </citation>
    <scope>NUCLEOTIDE SEQUENCE [LARGE SCALE GENOMIC DNA]</scope>
    <source>
        <strain evidence="1 2">ATCC 51271</strain>
    </source>
</reference>
<dbReference type="EMBL" id="ACIL03000013">
    <property type="protein sequence ID" value="ESL03156.1"/>
    <property type="molecule type" value="Genomic_DNA"/>
</dbReference>
<proteinExistence type="predicted"/>
<sequence>MNGEEKYDFDTVKFNGDIEERYPGVTAEVRGGLYDIRWENYSGKYQFELSMHKSRCTFAIDYFNSSDRLQDFAKFIIWLRAYFPKDKEVILCNEDYSASLVLIGDVSVNDIKKRLE</sequence>
<gene>
    <name evidence="1" type="ORF">GCWU0000282_002030</name>
</gene>
<dbReference type="STRING" id="592026.GCWU0000282_002030"/>